<dbReference type="PANTHER" id="PTHR24020">
    <property type="entry name" value="COLLAGEN ALPHA"/>
    <property type="match status" value="1"/>
</dbReference>
<organism evidence="11 12">
    <name type="scientific">Elysia crispata</name>
    <name type="common">lettuce slug</name>
    <dbReference type="NCBI Taxonomy" id="231223"/>
    <lineage>
        <taxon>Eukaryota</taxon>
        <taxon>Metazoa</taxon>
        <taxon>Spiralia</taxon>
        <taxon>Lophotrochozoa</taxon>
        <taxon>Mollusca</taxon>
        <taxon>Gastropoda</taxon>
        <taxon>Heterobranchia</taxon>
        <taxon>Euthyneura</taxon>
        <taxon>Panpulmonata</taxon>
        <taxon>Sacoglossa</taxon>
        <taxon>Placobranchoidea</taxon>
        <taxon>Plakobranchidae</taxon>
        <taxon>Elysia</taxon>
    </lineage>
</organism>
<keyword evidence="6" id="KW-0130">Cell adhesion</keyword>
<evidence type="ECO:0000256" key="7">
    <source>
        <dbReference type="ARBA" id="ARBA00023119"/>
    </source>
</evidence>
<proteinExistence type="predicted"/>
<keyword evidence="7" id="KW-0176">Collagen</keyword>
<dbReference type="PROSITE" id="PS50234">
    <property type="entry name" value="VWFA"/>
    <property type="match status" value="2"/>
</dbReference>
<dbReference type="InterPro" id="IPR000884">
    <property type="entry name" value="TSP1_rpt"/>
</dbReference>
<name>A0AAE0XR48_9GAST</name>
<dbReference type="InterPro" id="IPR036383">
    <property type="entry name" value="TSP1_rpt_sf"/>
</dbReference>
<evidence type="ECO:0000259" key="10">
    <source>
        <dbReference type="PROSITE" id="PS50234"/>
    </source>
</evidence>
<dbReference type="GO" id="GO:0007155">
    <property type="term" value="P:cell adhesion"/>
    <property type="evidence" value="ECO:0007669"/>
    <property type="project" value="UniProtKB-KW"/>
</dbReference>
<accession>A0AAE0XR48</accession>
<keyword evidence="5" id="KW-0677">Repeat</keyword>
<dbReference type="Pfam" id="PF00090">
    <property type="entry name" value="TSP_1"/>
    <property type="match status" value="1"/>
</dbReference>
<evidence type="ECO:0000313" key="11">
    <source>
        <dbReference type="EMBL" id="KAK3705144.1"/>
    </source>
</evidence>
<dbReference type="InterPro" id="IPR036465">
    <property type="entry name" value="vWFA_dom_sf"/>
</dbReference>
<keyword evidence="2" id="KW-0964">Secreted</keyword>
<reference evidence="11" key="1">
    <citation type="journal article" date="2023" name="G3 (Bethesda)">
        <title>A reference genome for the long-term kleptoplast-retaining sea slug Elysia crispata morphotype clarki.</title>
        <authorList>
            <person name="Eastman K.E."/>
            <person name="Pendleton A.L."/>
            <person name="Shaikh M.A."/>
            <person name="Suttiyut T."/>
            <person name="Ogas R."/>
            <person name="Tomko P."/>
            <person name="Gavelis G."/>
            <person name="Widhalm J.R."/>
            <person name="Wisecaver J.H."/>
        </authorList>
    </citation>
    <scope>NUCLEOTIDE SEQUENCE</scope>
    <source>
        <strain evidence="11">ECLA1</strain>
    </source>
</reference>
<evidence type="ECO:0000256" key="8">
    <source>
        <dbReference type="ARBA" id="ARBA00023157"/>
    </source>
</evidence>
<dbReference type="CDD" id="cd01450">
    <property type="entry name" value="vWFA_subfamily_ECM"/>
    <property type="match status" value="1"/>
</dbReference>
<dbReference type="PRINTS" id="PR01705">
    <property type="entry name" value="TSP1REPEAT"/>
</dbReference>
<evidence type="ECO:0000313" key="12">
    <source>
        <dbReference type="Proteomes" id="UP001283361"/>
    </source>
</evidence>
<comment type="caution">
    <text evidence="11">The sequence shown here is derived from an EMBL/GenBank/DDBJ whole genome shotgun (WGS) entry which is preliminary data.</text>
</comment>
<dbReference type="InterPro" id="IPR050525">
    <property type="entry name" value="ECM_Assembly_Org"/>
</dbReference>
<keyword evidence="12" id="KW-1185">Reference proteome</keyword>
<dbReference type="InterPro" id="IPR002035">
    <property type="entry name" value="VWF_A"/>
</dbReference>
<dbReference type="EMBL" id="JAWDGP010007774">
    <property type="protein sequence ID" value="KAK3705144.1"/>
    <property type="molecule type" value="Genomic_DNA"/>
</dbReference>
<dbReference type="FunFam" id="2.20.100.10:FF:000007">
    <property type="entry name" value="Thrombospondin 1"/>
    <property type="match status" value="1"/>
</dbReference>
<dbReference type="SMART" id="SM00209">
    <property type="entry name" value="TSP1"/>
    <property type="match status" value="1"/>
</dbReference>
<dbReference type="Gene3D" id="2.20.100.10">
    <property type="entry name" value="Thrombospondin type-1 (TSP1) repeat"/>
    <property type="match status" value="1"/>
</dbReference>
<feature type="domain" description="VWFA" evidence="10">
    <location>
        <begin position="42"/>
        <end position="215"/>
    </location>
</feature>
<evidence type="ECO:0000256" key="9">
    <source>
        <dbReference type="SAM" id="SignalP"/>
    </source>
</evidence>
<dbReference type="PANTHER" id="PTHR24020:SF20">
    <property type="entry name" value="PH DOMAIN-CONTAINING PROTEIN"/>
    <property type="match status" value="1"/>
</dbReference>
<evidence type="ECO:0000256" key="4">
    <source>
        <dbReference type="ARBA" id="ARBA00022729"/>
    </source>
</evidence>
<dbReference type="SMART" id="SM00327">
    <property type="entry name" value="VWA"/>
    <property type="match status" value="2"/>
</dbReference>
<dbReference type="Proteomes" id="UP001283361">
    <property type="component" value="Unassembled WGS sequence"/>
</dbReference>
<evidence type="ECO:0000256" key="6">
    <source>
        <dbReference type="ARBA" id="ARBA00022889"/>
    </source>
</evidence>
<evidence type="ECO:0000256" key="5">
    <source>
        <dbReference type="ARBA" id="ARBA00022737"/>
    </source>
</evidence>
<dbReference type="SUPFAM" id="SSF82895">
    <property type="entry name" value="TSP-1 type 1 repeat"/>
    <property type="match status" value="1"/>
</dbReference>
<protein>
    <recommendedName>
        <fullName evidence="10">VWFA domain-containing protein</fullName>
    </recommendedName>
</protein>
<keyword evidence="3" id="KW-0272">Extracellular matrix</keyword>
<feature type="domain" description="VWFA" evidence="10">
    <location>
        <begin position="280"/>
        <end position="445"/>
    </location>
</feature>
<dbReference type="GO" id="GO:0005581">
    <property type="term" value="C:collagen trimer"/>
    <property type="evidence" value="ECO:0007669"/>
    <property type="project" value="UniProtKB-KW"/>
</dbReference>
<dbReference type="Gene3D" id="3.40.50.410">
    <property type="entry name" value="von Willebrand factor, type A domain"/>
    <property type="match status" value="2"/>
</dbReference>
<dbReference type="SUPFAM" id="SSF53300">
    <property type="entry name" value="vWA-like"/>
    <property type="match status" value="2"/>
</dbReference>
<sequence>MPGSPASKQIVTMLRLALILFGLFTVSDCAKNLTCSPKRQADIFLLLDASGSLGKRNFVRTLHFVEGIVDFFTIGPDSVRVGLATFAKYVGNRIWLDQYMNKTSLLEAVHAIRYSKGNTKTNMALKLARFEAFSEQHGGRDTVPNFLVVLTDGQSSHPKKTEREANLLAKENITVLAIGVGGRLNRKELKVIASSPSLVFSVKNFKALTSIKSHMVTNICEGSRDGEWSEWGGWSECSKTCGGGVQYRERNCLNPAPANGGKECEGLSRETLSCNQESCFLNASGSVGLDNFKHVLDFVKALVSSFPISPDRVRVGMETFAGRIANRITMDQHMDTSELVEAVNGIRYTRGPTNTHLALKQARLYDFAGGRDMVPNFLVVLTDGRSSNPLQTEAEASLLAKENITVLTIGVGGFKKKELELIASSPNLVLDVKSVEVLHRLQNDLVEIIC</sequence>
<keyword evidence="4 9" id="KW-0732">Signal</keyword>
<comment type="subcellular location">
    <subcellularLocation>
        <location evidence="1">Secreted</location>
        <location evidence="1">Extracellular space</location>
        <location evidence="1">Extracellular matrix</location>
    </subcellularLocation>
</comment>
<gene>
    <name evidence="11" type="ORF">RRG08_005532</name>
</gene>
<evidence type="ECO:0000256" key="3">
    <source>
        <dbReference type="ARBA" id="ARBA00022530"/>
    </source>
</evidence>
<dbReference type="PROSITE" id="PS50092">
    <property type="entry name" value="TSP1"/>
    <property type="match status" value="1"/>
</dbReference>
<keyword evidence="8" id="KW-1015">Disulfide bond</keyword>
<dbReference type="AlphaFoldDB" id="A0AAE0XR48"/>
<feature type="chain" id="PRO_5041994756" description="VWFA domain-containing protein" evidence="9">
    <location>
        <begin position="30"/>
        <end position="450"/>
    </location>
</feature>
<evidence type="ECO:0000256" key="2">
    <source>
        <dbReference type="ARBA" id="ARBA00022525"/>
    </source>
</evidence>
<feature type="signal peptide" evidence="9">
    <location>
        <begin position="1"/>
        <end position="29"/>
    </location>
</feature>
<dbReference type="FunFam" id="3.40.50.410:FF:000003">
    <property type="entry name" value="Collagen type VI alpha 3 chain"/>
    <property type="match status" value="1"/>
</dbReference>
<dbReference type="PRINTS" id="PR00453">
    <property type="entry name" value="VWFADOMAIN"/>
</dbReference>
<evidence type="ECO:0000256" key="1">
    <source>
        <dbReference type="ARBA" id="ARBA00004498"/>
    </source>
</evidence>
<dbReference type="Pfam" id="PF00092">
    <property type="entry name" value="VWA"/>
    <property type="match status" value="2"/>
</dbReference>